<protein>
    <submittedName>
        <fullName evidence="2">Uncharacterized protein</fullName>
    </submittedName>
</protein>
<dbReference type="Proteomes" id="UP001303046">
    <property type="component" value="Unassembled WGS sequence"/>
</dbReference>
<evidence type="ECO:0000313" key="3">
    <source>
        <dbReference type="Proteomes" id="UP001303046"/>
    </source>
</evidence>
<dbReference type="EMBL" id="JAVFWL010000005">
    <property type="protein sequence ID" value="KAK6755646.1"/>
    <property type="molecule type" value="Genomic_DNA"/>
</dbReference>
<evidence type="ECO:0000256" key="1">
    <source>
        <dbReference type="SAM" id="MobiDB-lite"/>
    </source>
</evidence>
<feature type="compositionally biased region" description="Polar residues" evidence="1">
    <location>
        <begin position="62"/>
        <end position="75"/>
    </location>
</feature>
<organism evidence="2 3">
    <name type="scientific">Necator americanus</name>
    <name type="common">Human hookworm</name>
    <dbReference type="NCBI Taxonomy" id="51031"/>
    <lineage>
        <taxon>Eukaryota</taxon>
        <taxon>Metazoa</taxon>
        <taxon>Ecdysozoa</taxon>
        <taxon>Nematoda</taxon>
        <taxon>Chromadorea</taxon>
        <taxon>Rhabditida</taxon>
        <taxon>Rhabditina</taxon>
        <taxon>Rhabditomorpha</taxon>
        <taxon>Strongyloidea</taxon>
        <taxon>Ancylostomatidae</taxon>
        <taxon>Bunostominae</taxon>
        <taxon>Necator</taxon>
    </lineage>
</organism>
<gene>
    <name evidence="2" type="primary">Necator_chrV.g18969</name>
    <name evidence="2" type="ORF">RB195_014178</name>
</gene>
<name>A0ABR1DZ08_NECAM</name>
<keyword evidence="3" id="KW-1185">Reference proteome</keyword>
<reference evidence="2 3" key="1">
    <citation type="submission" date="2023-08" db="EMBL/GenBank/DDBJ databases">
        <title>A Necator americanus chromosomal reference genome.</title>
        <authorList>
            <person name="Ilik V."/>
            <person name="Petrzelkova K.J."/>
            <person name="Pardy F."/>
            <person name="Fuh T."/>
            <person name="Niatou-Singa F.S."/>
            <person name="Gouil Q."/>
            <person name="Baker L."/>
            <person name="Ritchie M.E."/>
            <person name="Jex A.R."/>
            <person name="Gazzola D."/>
            <person name="Li H."/>
            <person name="Toshio Fujiwara R."/>
            <person name="Zhan B."/>
            <person name="Aroian R.V."/>
            <person name="Pafco B."/>
            <person name="Schwarz E.M."/>
        </authorList>
    </citation>
    <scope>NUCLEOTIDE SEQUENCE [LARGE SCALE GENOMIC DNA]</scope>
    <source>
        <strain evidence="2 3">Aroian</strain>
        <tissue evidence="2">Whole animal</tissue>
    </source>
</reference>
<feature type="region of interest" description="Disordered" evidence="1">
    <location>
        <begin position="40"/>
        <end position="85"/>
    </location>
</feature>
<evidence type="ECO:0000313" key="2">
    <source>
        <dbReference type="EMBL" id="KAK6755646.1"/>
    </source>
</evidence>
<sequence>MPCSLFVATVRGSRQCAVCQCTLDAHSPDAIYVEPSKIFTAPSTPRTERKQPRMGGLETSEKSAFSPYSSPQQHLSYGDSASVFK</sequence>
<proteinExistence type="predicted"/>
<accession>A0ABR1DZ08</accession>
<comment type="caution">
    <text evidence="2">The sequence shown here is derived from an EMBL/GenBank/DDBJ whole genome shotgun (WGS) entry which is preliminary data.</text>
</comment>